<name>A0A1V9EH13_9BACT</name>
<dbReference type="OrthoDB" id="663319at2"/>
<protein>
    <submittedName>
        <fullName evidence="1">Uncharacterized protein</fullName>
    </submittedName>
</protein>
<accession>A0A1V9EH13</accession>
<dbReference type="STRING" id="354355.SAMN05660816_03431"/>
<comment type="caution">
    <text evidence="1">The sequence shown here is derived from an EMBL/GenBank/DDBJ whole genome shotgun (WGS) entry which is preliminary data.</text>
</comment>
<evidence type="ECO:0000313" key="1">
    <source>
        <dbReference type="EMBL" id="OQP45429.1"/>
    </source>
</evidence>
<dbReference type="RefSeq" id="WP_081202282.1">
    <property type="nucleotide sequence ID" value="NZ_FOCZ01000006.1"/>
</dbReference>
<dbReference type="Proteomes" id="UP000192610">
    <property type="component" value="Unassembled WGS sequence"/>
</dbReference>
<reference evidence="2" key="1">
    <citation type="submission" date="2016-04" db="EMBL/GenBank/DDBJ databases">
        <authorList>
            <person name="Chen L."/>
            <person name="Zhuang W."/>
            <person name="Wang G."/>
        </authorList>
    </citation>
    <scope>NUCLEOTIDE SEQUENCE [LARGE SCALE GENOMIC DNA]</scope>
    <source>
        <strain evidence="2">17621</strain>
    </source>
</reference>
<organism evidence="1 2">
    <name type="scientific">Niastella yeongjuensis</name>
    <dbReference type="NCBI Taxonomy" id="354355"/>
    <lineage>
        <taxon>Bacteria</taxon>
        <taxon>Pseudomonadati</taxon>
        <taxon>Bacteroidota</taxon>
        <taxon>Chitinophagia</taxon>
        <taxon>Chitinophagales</taxon>
        <taxon>Chitinophagaceae</taxon>
        <taxon>Niastella</taxon>
    </lineage>
</organism>
<dbReference type="EMBL" id="LVXG01000029">
    <property type="protein sequence ID" value="OQP45429.1"/>
    <property type="molecule type" value="Genomic_DNA"/>
</dbReference>
<evidence type="ECO:0000313" key="2">
    <source>
        <dbReference type="Proteomes" id="UP000192610"/>
    </source>
</evidence>
<dbReference type="AlphaFoldDB" id="A0A1V9EH13"/>
<gene>
    <name evidence="1" type="ORF">A4H97_32305</name>
</gene>
<proteinExistence type="predicted"/>
<sequence>MKPTKDYLETSLWYKEPISDPNQIFAEFFTAAALKDYRKRIKEVLKAAFGKHIWPKESPGALLYYFKMIESVINAAWLINKDNKTSPLIINYEDSFNPNLFCSWHADSTQWDFFPRVLSFKEYVDPYIVFKRFFKYLALPAWKVELQDLLEYALVETSLHEAGIKKDMLSLYFQLSKLIEAAHLIDVRENNHIGGNPKNRIKTTR</sequence>
<keyword evidence="2" id="KW-1185">Reference proteome</keyword>